<name>A0A0N4ZIV2_PARTI</name>
<keyword evidence="2" id="KW-1185">Reference proteome</keyword>
<keyword evidence="1" id="KW-0732">Signal</keyword>
<feature type="signal peptide" evidence="1">
    <location>
        <begin position="1"/>
        <end position="26"/>
    </location>
</feature>
<dbReference type="Proteomes" id="UP000038045">
    <property type="component" value="Unplaced"/>
</dbReference>
<sequence length="84" mass="9830">MTPIGITKVFILIMIIFMSSSQTTVAAPNRVMMRFGKRFSSFENEHPYNLHPLLQFEGSPENIYRLTSYINRNQLYPMIPEIDM</sequence>
<organism evidence="2 3">
    <name type="scientific">Parastrongyloides trichosuri</name>
    <name type="common">Possum-specific nematode worm</name>
    <dbReference type="NCBI Taxonomy" id="131310"/>
    <lineage>
        <taxon>Eukaryota</taxon>
        <taxon>Metazoa</taxon>
        <taxon>Ecdysozoa</taxon>
        <taxon>Nematoda</taxon>
        <taxon>Chromadorea</taxon>
        <taxon>Rhabditida</taxon>
        <taxon>Tylenchina</taxon>
        <taxon>Panagrolaimomorpha</taxon>
        <taxon>Strongyloidoidea</taxon>
        <taxon>Strongyloididae</taxon>
        <taxon>Parastrongyloides</taxon>
    </lineage>
</organism>
<evidence type="ECO:0000313" key="2">
    <source>
        <dbReference type="Proteomes" id="UP000038045"/>
    </source>
</evidence>
<dbReference type="WBParaSite" id="PTRK_0000786400.1">
    <property type="protein sequence ID" value="PTRK_0000786400.1"/>
    <property type="gene ID" value="PTRK_0000786400"/>
</dbReference>
<reference evidence="3" key="1">
    <citation type="submission" date="2017-02" db="UniProtKB">
        <authorList>
            <consortium name="WormBaseParasite"/>
        </authorList>
    </citation>
    <scope>IDENTIFICATION</scope>
</reference>
<feature type="chain" id="PRO_5005891799" evidence="1">
    <location>
        <begin position="27"/>
        <end position="84"/>
    </location>
</feature>
<evidence type="ECO:0000313" key="3">
    <source>
        <dbReference type="WBParaSite" id="PTRK_0000786400.1"/>
    </source>
</evidence>
<proteinExistence type="predicted"/>
<accession>A0A0N4ZIV2</accession>
<evidence type="ECO:0000256" key="1">
    <source>
        <dbReference type="SAM" id="SignalP"/>
    </source>
</evidence>
<protein>
    <submittedName>
        <fullName evidence="3">Uncharacterized protein</fullName>
    </submittedName>
</protein>
<dbReference type="AlphaFoldDB" id="A0A0N4ZIV2"/>